<dbReference type="EMBL" id="CAJFCW020000002">
    <property type="protein sequence ID" value="CAG9090475.1"/>
    <property type="molecule type" value="Genomic_DNA"/>
</dbReference>
<evidence type="ECO:0000256" key="8">
    <source>
        <dbReference type="ARBA" id="ARBA00022989"/>
    </source>
</evidence>
<keyword evidence="7 12" id="KW-0732">Signal</keyword>
<reference evidence="13" key="1">
    <citation type="submission" date="2020-09" db="EMBL/GenBank/DDBJ databases">
        <authorList>
            <person name="Kikuchi T."/>
        </authorList>
    </citation>
    <scope>NUCLEOTIDE SEQUENCE</scope>
    <source>
        <strain evidence="13">SH1</strain>
    </source>
</reference>
<dbReference type="EC" id="2.4.1.17" evidence="3"/>
<evidence type="ECO:0000256" key="7">
    <source>
        <dbReference type="ARBA" id="ARBA00022729"/>
    </source>
</evidence>
<evidence type="ECO:0000256" key="12">
    <source>
        <dbReference type="SAM" id="SignalP"/>
    </source>
</evidence>
<evidence type="ECO:0000256" key="1">
    <source>
        <dbReference type="ARBA" id="ARBA00004167"/>
    </source>
</evidence>
<comment type="subcellular location">
    <subcellularLocation>
        <location evidence="1">Membrane</location>
        <topology evidence="1">Single-pass membrane protein</topology>
    </subcellularLocation>
</comment>
<keyword evidence="4" id="KW-0328">Glycosyltransferase</keyword>
<accession>A0A811K4C8</accession>
<comment type="similarity">
    <text evidence="2">Belongs to the UDP-glycosyltransferase family.</text>
</comment>
<evidence type="ECO:0000313" key="13">
    <source>
        <dbReference type="EMBL" id="CAD5209969.1"/>
    </source>
</evidence>
<evidence type="ECO:0000256" key="4">
    <source>
        <dbReference type="ARBA" id="ARBA00022676"/>
    </source>
</evidence>
<evidence type="ECO:0000256" key="11">
    <source>
        <dbReference type="SAM" id="Phobius"/>
    </source>
</evidence>
<dbReference type="GO" id="GO:0016020">
    <property type="term" value="C:membrane"/>
    <property type="evidence" value="ECO:0007669"/>
    <property type="project" value="UniProtKB-SubCell"/>
</dbReference>
<feature type="chain" id="PRO_5044131617" description="glucuronosyltransferase" evidence="12">
    <location>
        <begin position="19"/>
        <end position="521"/>
    </location>
</feature>
<dbReference type="EMBL" id="CAJFDH010000002">
    <property type="protein sequence ID" value="CAD5209969.1"/>
    <property type="molecule type" value="Genomic_DNA"/>
</dbReference>
<dbReference type="AlphaFoldDB" id="A0A811K4C8"/>
<protein>
    <recommendedName>
        <fullName evidence="3">glucuronosyltransferase</fullName>
        <ecNumber evidence="3">2.4.1.17</ecNumber>
    </recommendedName>
</protein>
<feature type="transmembrane region" description="Helical" evidence="11">
    <location>
        <begin position="485"/>
        <end position="507"/>
    </location>
</feature>
<dbReference type="InterPro" id="IPR002213">
    <property type="entry name" value="UDP_glucos_trans"/>
</dbReference>
<dbReference type="FunFam" id="3.40.50.2000:FF:000038">
    <property type="entry name" value="UDP-GlucuronosylTransferase"/>
    <property type="match status" value="1"/>
</dbReference>
<feature type="signal peptide" evidence="12">
    <location>
        <begin position="1"/>
        <end position="18"/>
    </location>
</feature>
<evidence type="ECO:0000256" key="5">
    <source>
        <dbReference type="ARBA" id="ARBA00022679"/>
    </source>
</evidence>
<dbReference type="OrthoDB" id="5835829at2759"/>
<dbReference type="Gene3D" id="3.40.50.2000">
    <property type="entry name" value="Glycogen Phosphorylase B"/>
    <property type="match status" value="1"/>
</dbReference>
<evidence type="ECO:0000256" key="10">
    <source>
        <dbReference type="ARBA" id="ARBA00047475"/>
    </source>
</evidence>
<evidence type="ECO:0000256" key="2">
    <source>
        <dbReference type="ARBA" id="ARBA00009995"/>
    </source>
</evidence>
<evidence type="ECO:0000256" key="3">
    <source>
        <dbReference type="ARBA" id="ARBA00012544"/>
    </source>
</evidence>
<keyword evidence="6 11" id="KW-0812">Transmembrane</keyword>
<dbReference type="Pfam" id="PF00201">
    <property type="entry name" value="UDPGT"/>
    <property type="match status" value="1"/>
</dbReference>
<keyword evidence="8 11" id="KW-1133">Transmembrane helix</keyword>
<dbReference type="PANTHER" id="PTHR48043:SF145">
    <property type="entry name" value="FI06409P-RELATED"/>
    <property type="match status" value="1"/>
</dbReference>
<dbReference type="GO" id="GO:0015020">
    <property type="term" value="F:glucuronosyltransferase activity"/>
    <property type="evidence" value="ECO:0007669"/>
    <property type="project" value="UniProtKB-EC"/>
</dbReference>
<dbReference type="CDD" id="cd03784">
    <property type="entry name" value="GT1_Gtf-like"/>
    <property type="match status" value="1"/>
</dbReference>
<name>A0A811K4C8_9BILA</name>
<evidence type="ECO:0000313" key="14">
    <source>
        <dbReference type="Proteomes" id="UP000614601"/>
    </source>
</evidence>
<dbReference type="PANTHER" id="PTHR48043">
    <property type="entry name" value="EG:EG0003.4 PROTEIN-RELATED"/>
    <property type="match status" value="1"/>
</dbReference>
<dbReference type="Proteomes" id="UP000783686">
    <property type="component" value="Unassembled WGS sequence"/>
</dbReference>
<proteinExistence type="inferred from homology"/>
<keyword evidence="14" id="KW-1185">Reference proteome</keyword>
<evidence type="ECO:0000256" key="9">
    <source>
        <dbReference type="ARBA" id="ARBA00023136"/>
    </source>
</evidence>
<comment type="catalytic activity">
    <reaction evidence="10">
        <text>glucuronate acceptor + UDP-alpha-D-glucuronate = acceptor beta-D-glucuronoside + UDP + H(+)</text>
        <dbReference type="Rhea" id="RHEA:21032"/>
        <dbReference type="ChEBI" id="CHEBI:15378"/>
        <dbReference type="ChEBI" id="CHEBI:58052"/>
        <dbReference type="ChEBI" id="CHEBI:58223"/>
        <dbReference type="ChEBI" id="CHEBI:132367"/>
        <dbReference type="ChEBI" id="CHEBI:132368"/>
        <dbReference type="EC" id="2.4.1.17"/>
    </reaction>
</comment>
<evidence type="ECO:0000256" key="6">
    <source>
        <dbReference type="ARBA" id="ARBA00022692"/>
    </source>
</evidence>
<organism evidence="13 14">
    <name type="scientific">Bursaphelenchus okinawaensis</name>
    <dbReference type="NCBI Taxonomy" id="465554"/>
    <lineage>
        <taxon>Eukaryota</taxon>
        <taxon>Metazoa</taxon>
        <taxon>Ecdysozoa</taxon>
        <taxon>Nematoda</taxon>
        <taxon>Chromadorea</taxon>
        <taxon>Rhabditida</taxon>
        <taxon>Tylenchina</taxon>
        <taxon>Tylenchomorpha</taxon>
        <taxon>Aphelenchoidea</taxon>
        <taxon>Aphelenchoididae</taxon>
        <taxon>Bursaphelenchus</taxon>
    </lineage>
</organism>
<comment type="caution">
    <text evidence="13">The sequence shown here is derived from an EMBL/GenBank/DDBJ whole genome shotgun (WGS) entry which is preliminary data.</text>
</comment>
<dbReference type="SUPFAM" id="SSF53756">
    <property type="entry name" value="UDP-Glycosyltransferase/glycogen phosphorylase"/>
    <property type="match status" value="1"/>
</dbReference>
<sequence>MNLLLLFLFTFVVSNGSALKFLVYNPKFGGSHTLFMGKLADEIAGAGHDVVVVQTIIDGNITFAGHTNKKVRLIEVPVKTSIAAVGSKMKDMWTSEQTGDMGMMGRMFRDACLELYNNKDVIHELKGEHFDVGIGEWFDVCGLGLFKYVGIEKWITAFGSAVPLQFMSVLGVPPAVSFVPGLFMPSMGHGIVSRAKDIFGFVMGDKVVFPSFLGTTAEAYKVFAENLDYKDLIANSSFIWVNTDEYVDFPRPISHKYVNIGGFGMKKALSKINALEPKYQQIFQKAKKGVVYMSFGSVAQSAWMPREMKNNILEAFNEFPDVQFIWKYENETENIAAKYSNVHTGKWLPQREIISHEKALVFITHGGMNSITEATYAGIPMICIPLFGDQNRNAGMIKSKGSALILERDDLLKKDSIVKTLREFMEDKSYKQKAQELSKIIKNKPYSPEERIIKTAEFAAQYDVHEHLELAGRHMNIIQYYNIDVFFVALVLLNILIVVLLFVGLFVKNLIFGPSKREKTE</sequence>
<dbReference type="InterPro" id="IPR050271">
    <property type="entry name" value="UDP-glycosyltransferase"/>
</dbReference>
<dbReference type="Proteomes" id="UP000614601">
    <property type="component" value="Unassembled WGS sequence"/>
</dbReference>
<gene>
    <name evidence="13" type="ORF">BOKJ2_LOCUS2953</name>
</gene>
<keyword evidence="9 11" id="KW-0472">Membrane</keyword>
<keyword evidence="5" id="KW-0808">Transferase</keyword>